<dbReference type="PANTHER" id="PTHR33681:SF15">
    <property type="entry name" value="ALGINATE LYASE 2 DOMAIN-CONTAINING PROTEIN"/>
    <property type="match status" value="1"/>
</dbReference>
<evidence type="ECO:0000313" key="3">
    <source>
        <dbReference type="EMBL" id="KAK1662761.1"/>
    </source>
</evidence>
<evidence type="ECO:0000313" key="4">
    <source>
        <dbReference type="Proteomes" id="UP001231189"/>
    </source>
</evidence>
<dbReference type="Gene3D" id="2.60.120.200">
    <property type="match status" value="1"/>
</dbReference>
<evidence type="ECO:0000259" key="2">
    <source>
        <dbReference type="Pfam" id="PF08787"/>
    </source>
</evidence>
<dbReference type="SUPFAM" id="SSF49899">
    <property type="entry name" value="Concanavalin A-like lectins/glucanases"/>
    <property type="match status" value="1"/>
</dbReference>
<feature type="domain" description="Alginate lyase 2" evidence="2">
    <location>
        <begin position="47"/>
        <end position="224"/>
    </location>
</feature>
<evidence type="ECO:0000256" key="1">
    <source>
        <dbReference type="SAM" id="SignalP"/>
    </source>
</evidence>
<accession>A0AAD8SQY3</accession>
<feature type="chain" id="PRO_5042279310" description="Alginate lyase 2 domain-containing protein" evidence="1">
    <location>
        <begin position="18"/>
        <end position="228"/>
    </location>
</feature>
<sequence length="228" mass="25690">MASLIFSTLLLVVLVTAVVIGSTARGDDSGDALTAGFTRVLMTETRFVVQRPYNVPLDERYEFAGGVRRMWVYSTDKPFNRTLPGAARTETKINKEYSSGVWQFEGEVYVPAGTSGACVMQIFGAAPEPQETTLMLHVYDGSLTFYHDLHRALAENIYDRWIRLNVIHDVAARNVTVFVNGEVRLRSRGHGGPGALHYFKFGVYKQSHHHPSYLMESRWRNVSLFTKP</sequence>
<name>A0AAD8SQY3_LOLMU</name>
<dbReference type="InterPro" id="IPR014895">
    <property type="entry name" value="Alginate_lyase_2"/>
</dbReference>
<keyword evidence="4" id="KW-1185">Reference proteome</keyword>
<reference evidence="3" key="1">
    <citation type="submission" date="2023-07" db="EMBL/GenBank/DDBJ databases">
        <title>A chromosome-level genome assembly of Lolium multiflorum.</title>
        <authorList>
            <person name="Chen Y."/>
            <person name="Copetti D."/>
            <person name="Kolliker R."/>
            <person name="Studer B."/>
        </authorList>
    </citation>
    <scope>NUCLEOTIDE SEQUENCE</scope>
    <source>
        <strain evidence="3">02402/16</strain>
        <tissue evidence="3">Leaf</tissue>
    </source>
</reference>
<dbReference type="Pfam" id="PF08787">
    <property type="entry name" value="Alginate_lyase2"/>
    <property type="match status" value="1"/>
</dbReference>
<feature type="signal peptide" evidence="1">
    <location>
        <begin position="1"/>
        <end position="17"/>
    </location>
</feature>
<dbReference type="EMBL" id="JAUUTY010000003">
    <property type="protein sequence ID" value="KAK1662761.1"/>
    <property type="molecule type" value="Genomic_DNA"/>
</dbReference>
<keyword evidence="1" id="KW-0732">Signal</keyword>
<dbReference type="InterPro" id="IPR013320">
    <property type="entry name" value="ConA-like_dom_sf"/>
</dbReference>
<organism evidence="3 4">
    <name type="scientific">Lolium multiflorum</name>
    <name type="common">Italian ryegrass</name>
    <name type="synonym">Lolium perenne subsp. multiflorum</name>
    <dbReference type="NCBI Taxonomy" id="4521"/>
    <lineage>
        <taxon>Eukaryota</taxon>
        <taxon>Viridiplantae</taxon>
        <taxon>Streptophyta</taxon>
        <taxon>Embryophyta</taxon>
        <taxon>Tracheophyta</taxon>
        <taxon>Spermatophyta</taxon>
        <taxon>Magnoliopsida</taxon>
        <taxon>Liliopsida</taxon>
        <taxon>Poales</taxon>
        <taxon>Poaceae</taxon>
        <taxon>BOP clade</taxon>
        <taxon>Pooideae</taxon>
        <taxon>Poodae</taxon>
        <taxon>Poeae</taxon>
        <taxon>Poeae Chloroplast Group 2 (Poeae type)</taxon>
        <taxon>Loliodinae</taxon>
        <taxon>Loliinae</taxon>
        <taxon>Lolium</taxon>
    </lineage>
</organism>
<dbReference type="PANTHER" id="PTHR33681">
    <property type="entry name" value="BINDING PROTEIN, PUTATIVE, EXPRESSED-RELATED"/>
    <property type="match status" value="1"/>
</dbReference>
<comment type="caution">
    <text evidence="3">The sequence shown here is derived from an EMBL/GenBank/DDBJ whole genome shotgun (WGS) entry which is preliminary data.</text>
</comment>
<dbReference type="AlphaFoldDB" id="A0AAD8SQY3"/>
<gene>
    <name evidence="3" type="ORF">QYE76_050920</name>
</gene>
<protein>
    <recommendedName>
        <fullName evidence="2">Alginate lyase 2 domain-containing protein</fullName>
    </recommendedName>
</protein>
<dbReference type="Proteomes" id="UP001231189">
    <property type="component" value="Unassembled WGS sequence"/>
</dbReference>
<proteinExistence type="predicted"/>